<gene>
    <name evidence="1" type="primary">REX4</name>
    <name evidence="1" type="ORF">H4R21_004152</name>
</gene>
<dbReference type="Proteomes" id="UP001140087">
    <property type="component" value="Unassembled WGS sequence"/>
</dbReference>
<comment type="caution">
    <text evidence="1">The sequence shown here is derived from an EMBL/GenBank/DDBJ whole genome shotgun (WGS) entry which is preliminary data.</text>
</comment>
<dbReference type="EMBL" id="JANBUN010001496">
    <property type="protein sequence ID" value="KAJ2797869.1"/>
    <property type="molecule type" value="Genomic_DNA"/>
</dbReference>
<proteinExistence type="predicted"/>
<organism evidence="1 2">
    <name type="scientific">Coemansia helicoidea</name>
    <dbReference type="NCBI Taxonomy" id="1286919"/>
    <lineage>
        <taxon>Eukaryota</taxon>
        <taxon>Fungi</taxon>
        <taxon>Fungi incertae sedis</taxon>
        <taxon>Zoopagomycota</taxon>
        <taxon>Kickxellomycotina</taxon>
        <taxon>Kickxellomycetes</taxon>
        <taxon>Kickxellales</taxon>
        <taxon>Kickxellaceae</taxon>
        <taxon>Coemansia</taxon>
    </lineage>
</organism>
<name>A0ACC1KZI3_9FUNG</name>
<keyword evidence="1" id="KW-0540">Nuclease</keyword>
<evidence type="ECO:0000313" key="2">
    <source>
        <dbReference type="Proteomes" id="UP001140087"/>
    </source>
</evidence>
<sequence>RAMRLAMAAAAGSETGGSDMPRNEDEWFAQLNQNGGRAGMNDDADWESGSDGGDLPTDVVRAAGGGGGGSATAGARRAGAAAPLSREKREAVGKYLAIDCEMVGAGFKGSRSILARVSIVNYHGHVVLDTFVAPMEPVTDYRTWVSGIRKQDLDGGRPFKDVQQEVADLLKDKVLVGHALRNDLSALMLTHPPLLTRDTARYPWPAQYGAKGVALRKLAASVLQIAIQQGEHSSVTDAKTTMLLYRKVKDEWERSLAPKRYKQQVVRAKNKERFARLRQEIAQQQRAGQQTQ</sequence>
<keyword evidence="1" id="KW-0269">Exonuclease</keyword>
<keyword evidence="1" id="KW-0378">Hydrolase</keyword>
<accession>A0ACC1KZI3</accession>
<protein>
    <submittedName>
        <fullName evidence="1">3'-5' exonuclease</fullName>
    </submittedName>
</protein>
<feature type="non-terminal residue" evidence="1">
    <location>
        <position position="1"/>
    </location>
</feature>
<reference evidence="1" key="1">
    <citation type="submission" date="2022-07" db="EMBL/GenBank/DDBJ databases">
        <title>Phylogenomic reconstructions and comparative analyses of Kickxellomycotina fungi.</title>
        <authorList>
            <person name="Reynolds N.K."/>
            <person name="Stajich J.E."/>
            <person name="Barry K."/>
            <person name="Grigoriev I.V."/>
            <person name="Crous P."/>
            <person name="Smith M.E."/>
        </authorList>
    </citation>
    <scope>NUCLEOTIDE SEQUENCE</scope>
    <source>
        <strain evidence="1">BCRC 34780</strain>
    </source>
</reference>
<evidence type="ECO:0000313" key="1">
    <source>
        <dbReference type="EMBL" id="KAJ2797869.1"/>
    </source>
</evidence>
<keyword evidence="2" id="KW-1185">Reference proteome</keyword>